<sequence length="49" mass="5656">MSQYFTLFRIEPAFDIGTENLEQTYRALAARSIPTNSLPLPLSSRNRRL</sequence>
<accession>A0A378VZP4</accession>
<evidence type="ECO:0000313" key="1">
    <source>
        <dbReference type="EMBL" id="SUA23862.1"/>
    </source>
</evidence>
<dbReference type="EMBL" id="UGRI01000001">
    <property type="protein sequence ID" value="SUA23862.1"/>
    <property type="molecule type" value="Genomic_DNA"/>
</dbReference>
<name>A0A378VZP4_NEIGO</name>
<organism evidence="1">
    <name type="scientific">Neisseria gonorrhoeae</name>
    <dbReference type="NCBI Taxonomy" id="485"/>
    <lineage>
        <taxon>Bacteria</taxon>
        <taxon>Pseudomonadati</taxon>
        <taxon>Pseudomonadota</taxon>
        <taxon>Betaproteobacteria</taxon>
        <taxon>Neisseriales</taxon>
        <taxon>Neisseriaceae</taxon>
        <taxon>Neisseria</taxon>
    </lineage>
</organism>
<dbReference type="AlphaFoldDB" id="A0A378VZP4"/>
<reference evidence="1" key="1">
    <citation type="submission" date="2018-06" db="EMBL/GenBank/DDBJ databases">
        <authorList>
            <consortium name="Pathogen Informatics"/>
            <person name="Doyle S."/>
        </authorList>
    </citation>
    <scope>NUCLEOTIDE SEQUENCE [LARGE SCALE GENOMIC DNA]</scope>
    <source>
        <strain evidence="1">NCTC11421</strain>
    </source>
</reference>
<proteinExistence type="predicted"/>
<protein>
    <submittedName>
        <fullName evidence="1">Chaperone protein HscB</fullName>
    </submittedName>
</protein>
<gene>
    <name evidence="1" type="ORF">NCTC11421_01852</name>
</gene>